<comment type="caution">
    <text evidence="8">The sequence shown here is derived from an EMBL/GenBank/DDBJ whole genome shotgun (WGS) entry which is preliminary data.</text>
</comment>
<keyword evidence="1" id="KW-1003">Cell membrane</keyword>
<sequence>MKLKTVLRHAAAISLALAITITGIGCGNGGDAAGTDGGNTENTVGDNTDAADKSTPESTDDKKGGVTITVGLKASHVEISNINTYKDAWEKETGNKVDVQAIDDNQFDSLLQTKMSTSGMWDIFIGDTGTQATSYQHEKNLVDLSAEPWVEKLTDTGKEFVTHTDGKVYCFPNGGVNSFGIVYNKDVFEKNGIEVPKTFEEFDAVCDKLKAAGITPLYVSMADAWTVNQIMNGEWPNILSANPDCLEKLNKNEIRWDSLPEFNEMFVRLKSYVDKGYINSDMATAKYEMAQKAFGTGEAAMMYMGDWADPEYAKVAPEAAGRIGMFAAPTKDGSSKLAIAGPGGYYISNQCKNVDAAKDFLNFMAQDDNIKLNLQTRACTSVWKGIEAANLSSTLADTQKYVDDGNTEIHYNQTYVITPSDDANSAFLSVLLGQKTPEDCAKIWSDAVITVGKQLGFDGFK</sequence>
<evidence type="ECO:0000256" key="3">
    <source>
        <dbReference type="ARBA" id="ARBA00023136"/>
    </source>
</evidence>
<keyword evidence="2 7" id="KW-0732">Signal</keyword>
<gene>
    <name evidence="8" type="ORF">KTH90_22510</name>
</gene>
<evidence type="ECO:0000256" key="2">
    <source>
        <dbReference type="ARBA" id="ARBA00022729"/>
    </source>
</evidence>
<organism evidence="8 9">
    <name type="scientific">Diplocloster modestus</name>
    <dbReference type="NCBI Taxonomy" id="2850322"/>
    <lineage>
        <taxon>Bacteria</taxon>
        <taxon>Bacillati</taxon>
        <taxon>Bacillota</taxon>
        <taxon>Clostridia</taxon>
        <taxon>Lachnospirales</taxon>
        <taxon>Lachnospiraceae</taxon>
        <taxon>Diplocloster</taxon>
    </lineage>
</organism>
<name>A0ABS6KE61_9FIRM</name>
<feature type="region of interest" description="Disordered" evidence="6">
    <location>
        <begin position="37"/>
        <end position="65"/>
    </location>
</feature>
<accession>A0ABS6KE61</accession>
<reference evidence="8 9" key="1">
    <citation type="submission" date="2021-06" db="EMBL/GenBank/DDBJ databases">
        <title>Description of novel taxa of the family Lachnospiraceae.</title>
        <authorList>
            <person name="Chaplin A.V."/>
            <person name="Sokolova S.R."/>
            <person name="Pikina A.P."/>
            <person name="Korzhanova M."/>
            <person name="Belova V."/>
            <person name="Korostin D."/>
            <person name="Efimov B.A."/>
        </authorList>
    </citation>
    <scope>NUCLEOTIDE SEQUENCE [LARGE SCALE GENOMIC DNA]</scope>
    <source>
        <strain evidence="8 9">ASD4241</strain>
    </source>
</reference>
<keyword evidence="4" id="KW-0564">Palmitate</keyword>
<keyword evidence="3" id="KW-0472">Membrane</keyword>
<dbReference type="PANTHER" id="PTHR43649">
    <property type="entry name" value="ARABINOSE-BINDING PROTEIN-RELATED"/>
    <property type="match status" value="1"/>
</dbReference>
<evidence type="ECO:0000256" key="4">
    <source>
        <dbReference type="ARBA" id="ARBA00023139"/>
    </source>
</evidence>
<dbReference type="InterPro" id="IPR006059">
    <property type="entry name" value="SBP"/>
</dbReference>
<dbReference type="Gene3D" id="3.40.190.10">
    <property type="entry name" value="Periplasmic binding protein-like II"/>
    <property type="match status" value="2"/>
</dbReference>
<dbReference type="Pfam" id="PF01547">
    <property type="entry name" value="SBP_bac_1"/>
    <property type="match status" value="1"/>
</dbReference>
<keyword evidence="5" id="KW-0449">Lipoprotein</keyword>
<evidence type="ECO:0000313" key="8">
    <source>
        <dbReference type="EMBL" id="MBU9728768.1"/>
    </source>
</evidence>
<keyword evidence="9" id="KW-1185">Reference proteome</keyword>
<evidence type="ECO:0000256" key="7">
    <source>
        <dbReference type="SAM" id="SignalP"/>
    </source>
</evidence>
<dbReference type="PANTHER" id="PTHR43649:SF33">
    <property type="entry name" value="POLYGALACTURONAN_RHAMNOGALACTURONAN-BINDING PROTEIN YTCQ"/>
    <property type="match status" value="1"/>
</dbReference>
<dbReference type="EMBL" id="JAHQCX010000023">
    <property type="protein sequence ID" value="MBU9728768.1"/>
    <property type="molecule type" value="Genomic_DNA"/>
</dbReference>
<feature type="compositionally biased region" description="Basic and acidic residues" evidence="6">
    <location>
        <begin position="50"/>
        <end position="64"/>
    </location>
</feature>
<evidence type="ECO:0000256" key="5">
    <source>
        <dbReference type="ARBA" id="ARBA00023288"/>
    </source>
</evidence>
<dbReference type="PROSITE" id="PS51257">
    <property type="entry name" value="PROKAR_LIPOPROTEIN"/>
    <property type="match status" value="1"/>
</dbReference>
<evidence type="ECO:0000313" key="9">
    <source>
        <dbReference type="Proteomes" id="UP001314681"/>
    </source>
</evidence>
<proteinExistence type="predicted"/>
<dbReference type="SUPFAM" id="SSF53850">
    <property type="entry name" value="Periplasmic binding protein-like II"/>
    <property type="match status" value="1"/>
</dbReference>
<evidence type="ECO:0000256" key="1">
    <source>
        <dbReference type="ARBA" id="ARBA00022475"/>
    </source>
</evidence>
<protein>
    <submittedName>
        <fullName evidence="8">ABC transporter substrate-binding protein</fullName>
    </submittedName>
</protein>
<dbReference type="Proteomes" id="UP001314681">
    <property type="component" value="Unassembled WGS sequence"/>
</dbReference>
<feature type="signal peptide" evidence="7">
    <location>
        <begin position="1"/>
        <end position="18"/>
    </location>
</feature>
<evidence type="ECO:0000256" key="6">
    <source>
        <dbReference type="SAM" id="MobiDB-lite"/>
    </source>
</evidence>
<dbReference type="InterPro" id="IPR050490">
    <property type="entry name" value="Bact_solute-bd_prot1"/>
</dbReference>
<dbReference type="RefSeq" id="WP_238727508.1">
    <property type="nucleotide sequence ID" value="NZ_JAHQCX010000023.1"/>
</dbReference>
<feature type="chain" id="PRO_5045167951" evidence="7">
    <location>
        <begin position="19"/>
        <end position="461"/>
    </location>
</feature>